<protein>
    <submittedName>
        <fullName evidence="1">7303_t:CDS:1</fullName>
    </submittedName>
</protein>
<accession>A0ACA9M5D2</accession>
<name>A0ACA9M5D2_9GLOM</name>
<dbReference type="EMBL" id="CAJVPU010007127">
    <property type="protein sequence ID" value="CAG8568994.1"/>
    <property type="molecule type" value="Genomic_DNA"/>
</dbReference>
<evidence type="ECO:0000313" key="2">
    <source>
        <dbReference type="Proteomes" id="UP000789702"/>
    </source>
</evidence>
<comment type="caution">
    <text evidence="1">The sequence shown here is derived from an EMBL/GenBank/DDBJ whole genome shotgun (WGS) entry which is preliminary data.</text>
</comment>
<sequence length="76" mass="8321">GETKAKLNNDPGSCCCNGFLYYITMGCGLSWLVGGMNRSDIRARHNIEGSCLGDHCTHCCCCLCALVQEHREVHTN</sequence>
<keyword evidence="2" id="KW-1185">Reference proteome</keyword>
<dbReference type="Proteomes" id="UP000789702">
    <property type="component" value="Unassembled WGS sequence"/>
</dbReference>
<feature type="non-terminal residue" evidence="1">
    <location>
        <position position="1"/>
    </location>
</feature>
<reference evidence="1" key="1">
    <citation type="submission" date="2021-06" db="EMBL/GenBank/DDBJ databases">
        <authorList>
            <person name="Kallberg Y."/>
            <person name="Tangrot J."/>
            <person name="Rosling A."/>
        </authorList>
    </citation>
    <scope>NUCLEOTIDE SEQUENCE</scope>
    <source>
        <strain evidence="1">IL203A</strain>
    </source>
</reference>
<evidence type="ECO:0000313" key="1">
    <source>
        <dbReference type="EMBL" id="CAG8568994.1"/>
    </source>
</evidence>
<proteinExistence type="predicted"/>
<gene>
    <name evidence="1" type="ORF">DHETER_LOCUS5975</name>
</gene>
<organism evidence="1 2">
    <name type="scientific">Dentiscutata heterogama</name>
    <dbReference type="NCBI Taxonomy" id="1316150"/>
    <lineage>
        <taxon>Eukaryota</taxon>
        <taxon>Fungi</taxon>
        <taxon>Fungi incertae sedis</taxon>
        <taxon>Mucoromycota</taxon>
        <taxon>Glomeromycotina</taxon>
        <taxon>Glomeromycetes</taxon>
        <taxon>Diversisporales</taxon>
        <taxon>Gigasporaceae</taxon>
        <taxon>Dentiscutata</taxon>
    </lineage>
</organism>